<protein>
    <submittedName>
        <fullName evidence="2">Uncharacterized protein</fullName>
    </submittedName>
</protein>
<dbReference type="EMBL" id="JALXSQ010000002">
    <property type="protein sequence ID" value="MCT2041928.1"/>
    <property type="molecule type" value="Genomic_DNA"/>
</dbReference>
<dbReference type="RefSeq" id="WP_260103664.1">
    <property type="nucleotide sequence ID" value="NZ_JALXSQ010000002.1"/>
</dbReference>
<reference evidence="2 3" key="1">
    <citation type="submission" date="2022-04" db="EMBL/GenBank/DDBJ databases">
        <title>Human microbiome associated bacterial genomes.</title>
        <authorList>
            <person name="Sandstrom S."/>
            <person name="Salamzade R."/>
            <person name="Kalan L.R."/>
        </authorList>
    </citation>
    <scope>NUCLEOTIDE SEQUENCE [LARGE SCALE GENOMIC DNA]</scope>
    <source>
        <strain evidence="3">p3-SID1799</strain>
    </source>
</reference>
<feature type="region of interest" description="Disordered" evidence="1">
    <location>
        <begin position="1"/>
        <end position="29"/>
    </location>
</feature>
<keyword evidence="3" id="KW-1185">Reference proteome</keyword>
<organism evidence="2 3">
    <name type="scientific">Pseudoclavibacter albus</name>
    <dbReference type="NCBI Taxonomy" id="272241"/>
    <lineage>
        <taxon>Bacteria</taxon>
        <taxon>Bacillati</taxon>
        <taxon>Actinomycetota</taxon>
        <taxon>Actinomycetes</taxon>
        <taxon>Micrococcales</taxon>
        <taxon>Microbacteriaceae</taxon>
        <taxon>Pseudoclavibacter</taxon>
    </lineage>
</organism>
<name>A0ABT2HUD0_9MICO</name>
<accession>A0ABT2HUD0</accession>
<feature type="compositionally biased region" description="Polar residues" evidence="1">
    <location>
        <begin position="15"/>
        <end position="27"/>
    </location>
</feature>
<proteinExistence type="predicted"/>
<gene>
    <name evidence="2" type="ORF">M3D15_01020</name>
</gene>
<dbReference type="Proteomes" id="UP001525379">
    <property type="component" value="Unassembled WGS sequence"/>
</dbReference>
<comment type="caution">
    <text evidence="2">The sequence shown here is derived from an EMBL/GenBank/DDBJ whole genome shotgun (WGS) entry which is preliminary data.</text>
</comment>
<evidence type="ECO:0000256" key="1">
    <source>
        <dbReference type="SAM" id="MobiDB-lite"/>
    </source>
</evidence>
<evidence type="ECO:0000313" key="3">
    <source>
        <dbReference type="Proteomes" id="UP001525379"/>
    </source>
</evidence>
<evidence type="ECO:0000313" key="2">
    <source>
        <dbReference type="EMBL" id="MCT2041928.1"/>
    </source>
</evidence>
<sequence>MSSDKETRPAGNGTGIENSGQATNPLQSMRPRCTKVAAAYISRVVDELMTGSLGLHEIVPELADVYWLGELHGYERGYRAGRATYRERLERAEADRDTYYERWTNPDPRKLTEVRQRRMDEALAAFDEREGRIPSWDEQVALMVDAARPEAVV</sequence>